<proteinExistence type="predicted"/>
<dbReference type="InterPro" id="IPR018247">
    <property type="entry name" value="EF_Hand_1_Ca_BS"/>
</dbReference>
<evidence type="ECO:0000256" key="1">
    <source>
        <dbReference type="SAM" id="MobiDB-lite"/>
    </source>
</evidence>
<feature type="region of interest" description="Disordered" evidence="1">
    <location>
        <begin position="1490"/>
        <end position="1512"/>
    </location>
</feature>
<gene>
    <name evidence="2" type="ORF">GUA46_06880</name>
</gene>
<feature type="region of interest" description="Disordered" evidence="1">
    <location>
        <begin position="1778"/>
        <end position="1799"/>
    </location>
</feature>
<dbReference type="EMBL" id="WYET01000003">
    <property type="protein sequence ID" value="NVN18058.1"/>
    <property type="molecule type" value="Genomic_DNA"/>
</dbReference>
<name>A0A850NI68_9FLAO</name>
<comment type="caution">
    <text evidence="2">The sequence shown here is derived from an EMBL/GenBank/DDBJ whole genome shotgun (WGS) entry which is preliminary data.</text>
</comment>
<dbReference type="Proteomes" id="UP000558089">
    <property type="component" value="Unassembled WGS sequence"/>
</dbReference>
<sequence>MRKTKPSHRILAVFLTLNFLTTLVPINLIYASGGGPGSPEAASFEPVDATDMVNLATGDLSYVMPLLNVPSPEGGYPLALSYHAGIGLDQEASWVGLGWNINPGAINRSVAGVPDDWLETKKYTMLYNDIGVHKSISFGGTGIIMGLSVATQYNYSSFKATGGETTRNFSNTSSIGLPGVGGVSTYIGTDGIGIGAYGSFGIGKNDAFDLNAGAFLFQSFKGEGLSGNVSLGASKGFFGTGMTLSSNGSLSSSLSIGGMNLLSSEASNLDGSVHSKDLSSFKFKTPQFLPFSLNFSYKKTKYWIFDASYATYNGALYAGKIEDTYQNTVAYRQLGIDAYESLYEADTKEQLRNSNFSFINYDSYGITGQGIGGTMAPKILEEGTLIMPKTTLRTKTTGGKQVPESSTWYYKPEDGAKNFSKSIDQGNVHFYFENEYTSALQVGSGIWNIPLLNMDDIHPTEYSTVAKSFDDSSLIDGQLYDSYNEENERIRKGRYVETFTNEQIIQNESLIITPSADGFDRNPVILPSEGIGAFKVTALDGKTYHYSLPVYSRVEFSRVANVDDNMDDKFYEEQQFEPYATHWLLTAVTGPDYIDKNGNNKVDEEDYGYWVDFEYGKWSDGLAWRTPSFGVHTDGNTKSYSWGIKEVYYLDKVKTRTHTALFIKGEREDNKSYAAQISDGDEPKYYYLPSDRTYIADVDDNMHLQGAHLNIEIGDLNPNLYYCKSHFWFKAELEEQKSLRLEKIILLKNSEAENIKKSNIIDPDATLAGIISAEARVSLYYLWGEDLGYNEEQLIPINSWHGEFYNKTLNTNDIDWETVTPKSLKTIEFNYDETYPLGRETDGNIELPGKLTLNSVSTLGKGGVQLIPPYKFDYYAKNTVFDKDDIDDWGYYKNQAMMYSLNRITTPLGGSIDITYENDSYVNEYASPTTYFSHGLEFRFGGTANGPKTLSFRNDPEIDEKYHVNFKDFFEAGESTEIDVTYWHYTHTESNWIGDFADKNCLVQEVGEDLVVFSLPVKNKVWGREFENCQQKEWAFYDNEFGDVVNQTSEWLPSKDENSCERPAEGDYRARYTIFAQKEPLNIAEGGGIRVKKIEMASDAYSAKTVYSYTNPDNIGSGVTSYAPSKRNRSVPYISEMPNPMVIYEHVTTEKLDANDNLVYKNSYQFNVPKPLQYTQNGVLVENAFEIKRLQDENIIDVSLNEEDVDMNFSKFEVKDFSSSIGRLVQSTEYNSENQQVYKVENSYMPQSSFFNQGIIKESFNSYKQIWDNPFKDSYIMTSSSKEKIPNVLLATSITRNGYTSQQQFLKYDFYTGQVIETSAVLSNGKQVKSTIYPAYHRYPAMGSKVDNPSNKNMLAQEAATYHLLNDNDNWEVLNASINTWRDWGENIWRKHKTYRWNGEMSADGFYLDFDQENDDNFNWQTTLGGDDQTNSDWEQISEITQYNDFSSPLEVMDINGNLAATKMGYGDSKTIAVSNAGYNETFYSGAEDDDGQGNFGGGVGKGNASKATDTHTGSNSLLISNGGSGFEVTVNHSEPAKTYKISLWSKKAHYHNVRVNVEGENIDFNPDEIITAEQWVQLNFYAKMPSGTPVSVTSVNGNVVVDDFRLHPVASSMTSYVYNEWDELTDILGPNNLATKYEYDEAGRLVRIYSEVLDVDGQLSGGFKKVKEYAYNYKPSNDAYNQMSLNLGVQDFNANNTNVVANVSGGSGQFEYQWSVKYCQDPDPQDPTVCPGNLQPTFGNWTPQNTLPITTDCNGTRAVYWCRVRDMITQTIAEDAGNHKRGNCNGDNPDNPLEEQIP</sequence>
<organism evidence="2 3">
    <name type="scientific">Flagellimonas chongwuensis</name>
    <dbReference type="NCBI Taxonomy" id="2697365"/>
    <lineage>
        <taxon>Bacteria</taxon>
        <taxon>Pseudomonadati</taxon>
        <taxon>Bacteroidota</taxon>
        <taxon>Flavobacteriia</taxon>
        <taxon>Flavobacteriales</taxon>
        <taxon>Flavobacteriaceae</taxon>
        <taxon>Flagellimonas</taxon>
    </lineage>
</organism>
<reference evidence="2 3" key="1">
    <citation type="submission" date="2020-01" db="EMBL/GenBank/DDBJ databases">
        <title>Draft Genome Analysis of Muricauda sp. HICW Isolated from coastal seawater of PR China.</title>
        <authorList>
            <person name="Chen M.-X."/>
        </authorList>
    </citation>
    <scope>NUCLEOTIDE SEQUENCE [LARGE SCALE GENOMIC DNA]</scope>
    <source>
        <strain evidence="2 3">HICW</strain>
    </source>
</reference>
<dbReference type="RefSeq" id="WP_176619860.1">
    <property type="nucleotide sequence ID" value="NZ_WYET01000003.1"/>
</dbReference>
<keyword evidence="3" id="KW-1185">Reference proteome</keyword>
<accession>A0A850NI68</accession>
<evidence type="ECO:0000313" key="3">
    <source>
        <dbReference type="Proteomes" id="UP000558089"/>
    </source>
</evidence>
<evidence type="ECO:0000313" key="2">
    <source>
        <dbReference type="EMBL" id="NVN18058.1"/>
    </source>
</evidence>
<dbReference type="Gene3D" id="2.60.120.260">
    <property type="entry name" value="Galactose-binding domain-like"/>
    <property type="match status" value="1"/>
</dbReference>
<evidence type="ECO:0008006" key="4">
    <source>
        <dbReference type="Google" id="ProtNLM"/>
    </source>
</evidence>
<dbReference type="PROSITE" id="PS00018">
    <property type="entry name" value="EF_HAND_1"/>
    <property type="match status" value="1"/>
</dbReference>
<protein>
    <recommendedName>
        <fullName evidence="4">YD repeat-containing protein</fullName>
    </recommendedName>
</protein>